<reference evidence="8" key="1">
    <citation type="submission" date="2014-10" db="EMBL/GenBank/DDBJ databases">
        <authorList>
            <person name="Kuske C.R."/>
            <person name="Challacombe J.F."/>
            <person name="Daligault H.E."/>
            <person name="Davenport K.W."/>
            <person name="Johnson S.L."/>
            <person name="Siddaramappa S."/>
            <person name="Petersen J.M."/>
        </authorList>
    </citation>
    <scope>NUCLEOTIDE SEQUENCE [LARGE SCALE GENOMIC DNA]</scope>
    <source>
        <strain evidence="8">CA97-1460</strain>
    </source>
</reference>
<keyword evidence="8" id="KW-1185">Reference proteome</keyword>
<dbReference type="HAMAP" id="MF_00925">
    <property type="entry name" value="OM_assembly_BamE"/>
    <property type="match status" value="1"/>
</dbReference>
<evidence type="ECO:0000256" key="1">
    <source>
        <dbReference type="ARBA" id="ARBA00022729"/>
    </source>
</evidence>
<evidence type="ECO:0000256" key="4">
    <source>
        <dbReference type="HAMAP-Rule" id="MF_00925"/>
    </source>
</evidence>
<sequence length="119" mass="13623">MKRKLFILCLLTGFSSLTLSSCSWVPAYTAPVPQGKDIDNDKMLEIKPNMTKDEVKYLLGSPDIVDSFNPNQFIYVNTYKERMQYSEFNELKLVLTFNNEDRLVGISGNYAPPTKEPVF</sequence>
<dbReference type="OrthoDB" id="9808250at2"/>
<dbReference type="KEGG" id="frc:KX01_398"/>
<dbReference type="PANTHER" id="PTHR37482">
    <property type="entry name" value="OUTER MEMBRANE PROTEIN ASSEMBLY FACTOR BAME"/>
    <property type="match status" value="1"/>
</dbReference>
<keyword evidence="2 4" id="KW-0472">Membrane</keyword>
<dbReference type="EMBL" id="CP009654">
    <property type="protein sequence ID" value="APC97846.1"/>
    <property type="molecule type" value="Genomic_DNA"/>
</dbReference>
<evidence type="ECO:0000256" key="3">
    <source>
        <dbReference type="ARBA" id="ARBA00023237"/>
    </source>
</evidence>
<evidence type="ECO:0000256" key="5">
    <source>
        <dbReference type="SAM" id="SignalP"/>
    </source>
</evidence>
<dbReference type="InterPro" id="IPR026592">
    <property type="entry name" value="BamE"/>
</dbReference>
<evidence type="ECO:0000313" key="8">
    <source>
        <dbReference type="Proteomes" id="UP000182521"/>
    </source>
</evidence>
<feature type="domain" description="Outer membrane protein assembly factor BamE" evidence="6">
    <location>
        <begin position="38"/>
        <end position="103"/>
    </location>
</feature>
<feature type="signal peptide" evidence="5">
    <location>
        <begin position="1"/>
        <end position="20"/>
    </location>
</feature>
<evidence type="ECO:0000259" key="6">
    <source>
        <dbReference type="Pfam" id="PF04355"/>
    </source>
</evidence>
<dbReference type="PANTHER" id="PTHR37482:SF1">
    <property type="entry name" value="OUTER MEMBRANE PROTEIN ASSEMBLY FACTOR BAME"/>
    <property type="match status" value="1"/>
</dbReference>
<dbReference type="InterPro" id="IPR007450">
    <property type="entry name" value="BamE_dom"/>
</dbReference>
<evidence type="ECO:0000256" key="2">
    <source>
        <dbReference type="ARBA" id="ARBA00023136"/>
    </source>
</evidence>
<evidence type="ECO:0000313" key="7">
    <source>
        <dbReference type="EMBL" id="APC97846.1"/>
    </source>
</evidence>
<gene>
    <name evidence="4" type="primary">bamE</name>
    <name evidence="7" type="ORF">KX01_398</name>
</gene>
<dbReference type="InterPro" id="IPR037873">
    <property type="entry name" value="BamE-like"/>
</dbReference>
<dbReference type="GO" id="GO:0030674">
    <property type="term" value="F:protein-macromolecule adaptor activity"/>
    <property type="evidence" value="ECO:0007669"/>
    <property type="project" value="TreeGrafter"/>
</dbReference>
<keyword evidence="4" id="KW-0449">Lipoprotein</keyword>
<protein>
    <recommendedName>
        <fullName evidence="4">Outer membrane protein assembly factor BamE</fullName>
    </recommendedName>
</protein>
<comment type="similarity">
    <text evidence="4">Belongs to the BamE family.</text>
</comment>
<comment type="function">
    <text evidence="4">Part of the outer membrane protein assembly complex, which is involved in assembly and insertion of beta-barrel proteins into the outer membrane.</text>
</comment>
<dbReference type="GO" id="GO:0051205">
    <property type="term" value="P:protein insertion into membrane"/>
    <property type="evidence" value="ECO:0007669"/>
    <property type="project" value="UniProtKB-UniRule"/>
</dbReference>
<proteinExistence type="inferred from homology"/>
<dbReference type="STRING" id="1542390.KX01_398"/>
<feature type="chain" id="PRO_5009730788" description="Outer membrane protein assembly factor BamE" evidence="5">
    <location>
        <begin position="21"/>
        <end position="119"/>
    </location>
</feature>
<dbReference type="Pfam" id="PF04355">
    <property type="entry name" value="BamE"/>
    <property type="match status" value="1"/>
</dbReference>
<organism evidence="7 8">
    <name type="scientific">Francisella frigiditurris</name>
    <dbReference type="NCBI Taxonomy" id="1542390"/>
    <lineage>
        <taxon>Bacteria</taxon>
        <taxon>Pseudomonadati</taxon>
        <taxon>Pseudomonadota</taxon>
        <taxon>Gammaproteobacteria</taxon>
        <taxon>Thiotrichales</taxon>
        <taxon>Francisellaceae</taxon>
        <taxon>Francisella</taxon>
    </lineage>
</organism>
<dbReference type="GO" id="GO:1990063">
    <property type="term" value="C:Bam protein complex"/>
    <property type="evidence" value="ECO:0007669"/>
    <property type="project" value="TreeGrafter"/>
</dbReference>
<keyword evidence="4" id="KW-0564">Palmitate</keyword>
<dbReference type="PROSITE" id="PS51257">
    <property type="entry name" value="PROKAR_LIPOPROTEIN"/>
    <property type="match status" value="1"/>
</dbReference>
<dbReference type="Proteomes" id="UP000182521">
    <property type="component" value="Chromosome"/>
</dbReference>
<keyword evidence="3 4" id="KW-0998">Cell outer membrane</keyword>
<name>A0A1J0KW56_9GAMM</name>
<dbReference type="GO" id="GO:0043165">
    <property type="term" value="P:Gram-negative-bacterium-type cell outer membrane assembly"/>
    <property type="evidence" value="ECO:0007669"/>
    <property type="project" value="UniProtKB-UniRule"/>
</dbReference>
<comment type="subcellular location">
    <subcellularLocation>
        <location evidence="4">Cell outer membrane</location>
        <topology evidence="4">Lipid-anchor</topology>
    </subcellularLocation>
</comment>
<comment type="subunit">
    <text evidence="4">Part of the Bam complex.</text>
</comment>
<keyword evidence="1 4" id="KW-0732">Signal</keyword>
<accession>A0A1J0KW56</accession>
<dbReference type="Gene3D" id="3.30.1450.10">
    <property type="match status" value="1"/>
</dbReference>
<dbReference type="AlphaFoldDB" id="A0A1J0KW56"/>
<dbReference type="RefSeq" id="WP_071663392.1">
    <property type="nucleotide sequence ID" value="NZ_CP009654.1"/>
</dbReference>